<dbReference type="SUPFAM" id="SSF54001">
    <property type="entry name" value="Cysteine proteinases"/>
    <property type="match status" value="1"/>
</dbReference>
<evidence type="ECO:0000313" key="2">
    <source>
        <dbReference type="EMBL" id="ACM18915.1"/>
    </source>
</evidence>
<dbReference type="InterPro" id="IPR038765">
    <property type="entry name" value="Papain-like_cys_pep_sf"/>
</dbReference>
<dbReference type="eggNOG" id="COG1305">
    <property type="taxonomic scope" value="Bacteria"/>
</dbReference>
<dbReference type="AlphaFoldDB" id="B9LZV1"/>
<evidence type="ECO:0000259" key="1">
    <source>
        <dbReference type="SMART" id="SM00460"/>
    </source>
</evidence>
<sequence length="483" mass="53092">MTIRRIIHVLLLIFSMMPSSVCLSAPIPRLQGPPLGERWFSISMNGERVGFAHTNVLETADGFELFSEGSVKLKVMAVSRESSSRENYRVGKDLALKSFQVEQTIDGSPMKVKGVVEGKAIKVVIESAGNMKNKSLKVKKKILPPPALNFYPPMQGAVPGKTYNVQMLDVEGIKVKGVEIKVIGQETLPGGVKALHVQNDLYPFVDNDIWLDLSGNTLKESVRDEMILTRAEDALTVQNFIADAAMARKDLILDFSLIKVEPPLSDPEKLQRMAATFSGFPPEFPLYRDARQQATREEDGTIAFKTTKALTVKNANGTQDQSALGTFLEATARIPVDNGEIAAKAKEIAAGEQDRLKIVEKLTRWMATEVKGLAMDSRPPLETMKIGEGNSQSHALLYVTMARAMGIPSRFVSGLAYIKGKGFLYHCWAESYLGEWLAVDPTFGQLPVNASHIKLVEGESPEQMALVGSIVGKLKARVIEQQY</sequence>
<dbReference type="STRING" id="316067.Geob_0548"/>
<keyword evidence="3" id="KW-1185">Reference proteome</keyword>
<dbReference type="HOGENOM" id="CLU_040402_0_0_7"/>
<reference evidence="2 3" key="1">
    <citation type="submission" date="2009-01" db="EMBL/GenBank/DDBJ databases">
        <title>Complete sequence of Geobacter sp. FRC-32.</title>
        <authorList>
            <consortium name="US DOE Joint Genome Institute"/>
            <person name="Lucas S."/>
            <person name="Copeland A."/>
            <person name="Lapidus A."/>
            <person name="Glavina del Rio T."/>
            <person name="Dalin E."/>
            <person name="Tice H."/>
            <person name="Bruce D."/>
            <person name="Goodwin L."/>
            <person name="Pitluck S."/>
            <person name="Saunders E."/>
            <person name="Brettin T."/>
            <person name="Detter J.C."/>
            <person name="Han C."/>
            <person name="Larimer F."/>
            <person name="Land M."/>
            <person name="Hauser L."/>
            <person name="Kyrpides N."/>
            <person name="Ovchinnikova G."/>
            <person name="Kostka J."/>
            <person name="Richardson P."/>
        </authorList>
    </citation>
    <scope>NUCLEOTIDE SEQUENCE [LARGE SCALE GENOMIC DNA]</scope>
    <source>
        <strain evidence="3">DSM 22248 / JCM 15807 / FRC-32</strain>
    </source>
</reference>
<proteinExistence type="predicted"/>
<feature type="domain" description="Transglutaminase-like" evidence="1">
    <location>
        <begin position="383"/>
        <end position="443"/>
    </location>
</feature>
<dbReference type="KEGG" id="geo:Geob_0548"/>
<dbReference type="PANTHER" id="PTHR33490:SF3">
    <property type="entry name" value="CONSERVED INTEGRAL MEMBRANE PROTEIN"/>
    <property type="match status" value="1"/>
</dbReference>
<gene>
    <name evidence="2" type="ordered locus">Geob_0548</name>
</gene>
<evidence type="ECO:0000313" key="3">
    <source>
        <dbReference type="Proteomes" id="UP000007721"/>
    </source>
</evidence>
<dbReference type="PANTHER" id="PTHR33490">
    <property type="entry name" value="BLR5614 PROTEIN-RELATED"/>
    <property type="match status" value="1"/>
</dbReference>
<accession>B9LZV1</accession>
<dbReference type="Proteomes" id="UP000007721">
    <property type="component" value="Chromosome"/>
</dbReference>
<organism evidence="2 3">
    <name type="scientific">Geotalea daltonii (strain DSM 22248 / JCM 15807 / FRC-32)</name>
    <name type="common">Geobacter daltonii</name>
    <dbReference type="NCBI Taxonomy" id="316067"/>
    <lineage>
        <taxon>Bacteria</taxon>
        <taxon>Pseudomonadati</taxon>
        <taxon>Thermodesulfobacteriota</taxon>
        <taxon>Desulfuromonadia</taxon>
        <taxon>Geobacterales</taxon>
        <taxon>Geobacteraceae</taxon>
        <taxon>Geotalea</taxon>
    </lineage>
</organism>
<name>B9LZV1_GEODF</name>
<dbReference type="OrthoDB" id="9790856at2"/>
<dbReference type="RefSeq" id="WP_012645644.1">
    <property type="nucleotide sequence ID" value="NC_011979.1"/>
</dbReference>
<dbReference type="SMART" id="SM00460">
    <property type="entry name" value="TGc"/>
    <property type="match status" value="1"/>
</dbReference>
<protein>
    <submittedName>
        <fullName evidence="2">Transglutaminase domain protein</fullName>
    </submittedName>
</protein>
<dbReference type="InterPro" id="IPR002931">
    <property type="entry name" value="Transglutaminase-like"/>
</dbReference>
<dbReference type="Pfam" id="PF01841">
    <property type="entry name" value="Transglut_core"/>
    <property type="match status" value="1"/>
</dbReference>
<dbReference type="Gene3D" id="3.10.620.30">
    <property type="match status" value="1"/>
</dbReference>
<dbReference type="EMBL" id="CP001390">
    <property type="protein sequence ID" value="ACM18915.1"/>
    <property type="molecule type" value="Genomic_DNA"/>
</dbReference>